<dbReference type="Proteomes" id="UP001060215">
    <property type="component" value="Chromosome 14"/>
</dbReference>
<accession>A0ACC0FLS8</accession>
<reference evidence="1 2" key="1">
    <citation type="journal article" date="2022" name="Plant J.">
        <title>Chromosome-level genome of Camellia lanceoleosa provides a valuable resource for understanding genome evolution and self-incompatibility.</title>
        <authorList>
            <person name="Gong W."/>
            <person name="Xiao S."/>
            <person name="Wang L."/>
            <person name="Liao Z."/>
            <person name="Chang Y."/>
            <person name="Mo W."/>
            <person name="Hu G."/>
            <person name="Li W."/>
            <person name="Zhao G."/>
            <person name="Zhu H."/>
            <person name="Hu X."/>
            <person name="Ji K."/>
            <person name="Xiang X."/>
            <person name="Song Q."/>
            <person name="Yuan D."/>
            <person name="Jin S."/>
            <person name="Zhang L."/>
        </authorList>
    </citation>
    <scope>NUCLEOTIDE SEQUENCE [LARGE SCALE GENOMIC DNA]</scope>
    <source>
        <strain evidence="1">SQ_2022a</strain>
    </source>
</reference>
<protein>
    <submittedName>
        <fullName evidence="1">Uncharacterized protein</fullName>
    </submittedName>
</protein>
<keyword evidence="2" id="KW-1185">Reference proteome</keyword>
<sequence>MGEAEILPYKSSSRGRRSCCRWRSEERKDLRSEIDLGGRKDEELLLVEFGGGATVEVERYDEIWDEVEKELGLGNSVAIYEVEMDLHTLGWIRKDERGVGERLTVAGGSVKALTKGREGVVGLLV</sequence>
<gene>
    <name evidence="1" type="ORF">LOK49_LG13G01678</name>
</gene>
<organism evidence="1 2">
    <name type="scientific">Camellia lanceoleosa</name>
    <dbReference type="NCBI Taxonomy" id="1840588"/>
    <lineage>
        <taxon>Eukaryota</taxon>
        <taxon>Viridiplantae</taxon>
        <taxon>Streptophyta</taxon>
        <taxon>Embryophyta</taxon>
        <taxon>Tracheophyta</taxon>
        <taxon>Spermatophyta</taxon>
        <taxon>Magnoliopsida</taxon>
        <taxon>eudicotyledons</taxon>
        <taxon>Gunneridae</taxon>
        <taxon>Pentapetalae</taxon>
        <taxon>asterids</taxon>
        <taxon>Ericales</taxon>
        <taxon>Theaceae</taxon>
        <taxon>Camellia</taxon>
    </lineage>
</organism>
<name>A0ACC0FLS8_9ERIC</name>
<comment type="caution">
    <text evidence="1">The sequence shown here is derived from an EMBL/GenBank/DDBJ whole genome shotgun (WGS) entry which is preliminary data.</text>
</comment>
<dbReference type="EMBL" id="CM045771">
    <property type="protein sequence ID" value="KAI7989741.1"/>
    <property type="molecule type" value="Genomic_DNA"/>
</dbReference>
<evidence type="ECO:0000313" key="2">
    <source>
        <dbReference type="Proteomes" id="UP001060215"/>
    </source>
</evidence>
<proteinExistence type="predicted"/>
<evidence type="ECO:0000313" key="1">
    <source>
        <dbReference type="EMBL" id="KAI7989741.1"/>
    </source>
</evidence>